<dbReference type="RefSeq" id="WP_073200913.1">
    <property type="nucleotide sequence ID" value="NZ_FRBN01000044.1"/>
</dbReference>
<evidence type="ECO:0000256" key="5">
    <source>
        <dbReference type="ARBA" id="ARBA00022823"/>
    </source>
</evidence>
<dbReference type="InterPro" id="IPR001078">
    <property type="entry name" value="2-oxoacid_DH_actylTfrase"/>
</dbReference>
<dbReference type="GO" id="GO:0016407">
    <property type="term" value="F:acetyltransferase activity"/>
    <property type="evidence" value="ECO:0007669"/>
    <property type="project" value="TreeGrafter"/>
</dbReference>
<name>A0A1M7DNI6_9RHOB</name>
<evidence type="ECO:0000313" key="10">
    <source>
        <dbReference type="EMBL" id="SHL80739.1"/>
    </source>
</evidence>
<dbReference type="Proteomes" id="UP000184191">
    <property type="component" value="Unassembled WGS sequence"/>
</dbReference>
<gene>
    <name evidence="10" type="ORF">SAMN05444414_14411</name>
</gene>
<accession>A0A1M7DNI6</accession>
<dbReference type="InterPro" id="IPR023213">
    <property type="entry name" value="CAT-like_dom_sf"/>
</dbReference>
<dbReference type="CDD" id="cd06849">
    <property type="entry name" value="lipoyl_domain"/>
    <property type="match status" value="1"/>
</dbReference>
<dbReference type="Gene3D" id="2.40.50.100">
    <property type="match status" value="1"/>
</dbReference>
<comment type="cofactor">
    <cofactor evidence="1 7">
        <name>(R)-lipoate</name>
        <dbReference type="ChEBI" id="CHEBI:83088"/>
    </cofactor>
</comment>
<keyword evidence="4 7" id="KW-0808">Transferase</keyword>
<dbReference type="SUPFAM" id="SSF51230">
    <property type="entry name" value="Single hybrid motif"/>
    <property type="match status" value="1"/>
</dbReference>
<dbReference type="InterPro" id="IPR036625">
    <property type="entry name" value="E3-bd_dom_sf"/>
</dbReference>
<dbReference type="OrthoDB" id="9805770at2"/>
<dbReference type="InterPro" id="IPR011053">
    <property type="entry name" value="Single_hybrid_motif"/>
</dbReference>
<feature type="domain" description="Lipoyl-binding" evidence="8">
    <location>
        <begin position="1"/>
        <end position="76"/>
    </location>
</feature>
<dbReference type="InterPro" id="IPR004167">
    <property type="entry name" value="PSBD"/>
</dbReference>
<dbReference type="Pfam" id="PF00198">
    <property type="entry name" value="2-oxoacid_dh"/>
    <property type="match status" value="1"/>
</dbReference>
<dbReference type="EMBL" id="FRBN01000044">
    <property type="protein sequence ID" value="SHL80739.1"/>
    <property type="molecule type" value="Genomic_DNA"/>
</dbReference>
<keyword evidence="10" id="KW-0670">Pyruvate</keyword>
<dbReference type="Gene3D" id="3.30.559.10">
    <property type="entry name" value="Chloramphenicol acetyltransferase-like domain"/>
    <property type="match status" value="1"/>
</dbReference>
<dbReference type="Pfam" id="PF00364">
    <property type="entry name" value="Biotin_lipoyl"/>
    <property type="match status" value="1"/>
</dbReference>
<comment type="similarity">
    <text evidence="2 7">Belongs to the 2-oxoacid dehydrogenase family.</text>
</comment>
<dbReference type="InterPro" id="IPR050743">
    <property type="entry name" value="2-oxoacid_DH_E2_comp"/>
</dbReference>
<keyword evidence="5 7" id="KW-0450">Lipoyl</keyword>
<dbReference type="InterPro" id="IPR000089">
    <property type="entry name" value="Biotin_lipoyl"/>
</dbReference>
<keyword evidence="6 7" id="KW-0012">Acyltransferase</keyword>
<dbReference type="Gene3D" id="4.10.320.10">
    <property type="entry name" value="E3-binding domain"/>
    <property type="match status" value="1"/>
</dbReference>
<dbReference type="STRING" id="1054996.SAMN05444414_14411"/>
<dbReference type="PANTHER" id="PTHR43178">
    <property type="entry name" value="DIHYDROLIPOAMIDE ACETYLTRANSFERASE COMPONENT OF PYRUVATE DEHYDROGENASE COMPLEX"/>
    <property type="match status" value="1"/>
</dbReference>
<evidence type="ECO:0000313" key="11">
    <source>
        <dbReference type="Proteomes" id="UP000184191"/>
    </source>
</evidence>
<dbReference type="Pfam" id="PF02817">
    <property type="entry name" value="E3_binding"/>
    <property type="match status" value="1"/>
</dbReference>
<dbReference type="PANTHER" id="PTHR43178:SF12">
    <property type="entry name" value="DIHYDROLIPOAMIDE ACETYLTRANSFERASE COMPONENT OF PYRUVATE DEHYDROGENASE COMPLEX"/>
    <property type="match status" value="1"/>
</dbReference>
<dbReference type="PROSITE" id="PS50968">
    <property type="entry name" value="BIOTINYL_LIPOYL"/>
    <property type="match status" value="1"/>
</dbReference>
<dbReference type="GO" id="GO:0031405">
    <property type="term" value="F:lipoic acid binding"/>
    <property type="evidence" value="ECO:0007669"/>
    <property type="project" value="TreeGrafter"/>
</dbReference>
<dbReference type="GO" id="GO:0005737">
    <property type="term" value="C:cytoplasm"/>
    <property type="evidence" value="ECO:0007669"/>
    <property type="project" value="TreeGrafter"/>
</dbReference>
<organism evidence="10 11">
    <name type="scientific">Roseovarius marisflavi</name>
    <dbReference type="NCBI Taxonomy" id="1054996"/>
    <lineage>
        <taxon>Bacteria</taxon>
        <taxon>Pseudomonadati</taxon>
        <taxon>Pseudomonadota</taxon>
        <taxon>Alphaproteobacteria</taxon>
        <taxon>Rhodobacterales</taxon>
        <taxon>Roseobacteraceae</taxon>
        <taxon>Roseovarius</taxon>
    </lineage>
</organism>
<evidence type="ECO:0000256" key="1">
    <source>
        <dbReference type="ARBA" id="ARBA00001938"/>
    </source>
</evidence>
<evidence type="ECO:0000256" key="6">
    <source>
        <dbReference type="ARBA" id="ARBA00023315"/>
    </source>
</evidence>
<sequence length="364" mass="38215">MTVFRLPDLGEGLLDAEIVTWHVSEGDHAVAGQPLVSVETDKAVVEIPAPYAGTIVRLIKAEGDIVKVGGALIDIDTGKASDAGAIVGQLDDLAKPTPAAIPRPVGRDTSKATPAARRLAKAKGIALSDITATGPGGTIVTRDIEVAGATTSGEELRGARRTMARAMTKSHAVVVPATVTDTVDISSWPDTEKPTLRLIHAIVSACLVEPALNAWFDGRLRQLHDQIDLALAMDTADGLFTPVLHGVQSSPDLQAQLEQAKRAVRDRTISPVDMQRATISLSNFGSIGGVFAALVVTPPQVAILGAGRIFQQCGVADGGLVVRRVLPLSLTFDHRVVTGGEAARFLAALREDLERPGETGQVER</sequence>
<proteinExistence type="inferred from homology"/>
<evidence type="ECO:0000256" key="4">
    <source>
        <dbReference type="ARBA" id="ARBA00022679"/>
    </source>
</evidence>
<feature type="domain" description="Peripheral subunit-binding (PSBD)" evidence="9">
    <location>
        <begin position="111"/>
        <end position="148"/>
    </location>
</feature>
<evidence type="ECO:0000259" key="9">
    <source>
        <dbReference type="PROSITE" id="PS51826"/>
    </source>
</evidence>
<comment type="subunit">
    <text evidence="3">Forms a 24-polypeptide structural core with octahedral symmetry.</text>
</comment>
<dbReference type="PROSITE" id="PS51826">
    <property type="entry name" value="PSBD"/>
    <property type="match status" value="1"/>
</dbReference>
<evidence type="ECO:0000259" key="8">
    <source>
        <dbReference type="PROSITE" id="PS50968"/>
    </source>
</evidence>
<protein>
    <recommendedName>
        <fullName evidence="7">Dihydrolipoamide acetyltransferase component of pyruvate dehydrogenase complex</fullName>
        <ecNumber evidence="7">2.3.1.-</ecNumber>
    </recommendedName>
</protein>
<dbReference type="SUPFAM" id="SSF47005">
    <property type="entry name" value="Peripheral subunit-binding domain of 2-oxo acid dehydrogenase complex"/>
    <property type="match status" value="1"/>
</dbReference>
<dbReference type="EC" id="2.3.1.-" evidence="7"/>
<evidence type="ECO:0000256" key="7">
    <source>
        <dbReference type="RuleBase" id="RU003423"/>
    </source>
</evidence>
<dbReference type="SUPFAM" id="SSF52777">
    <property type="entry name" value="CoA-dependent acyltransferases"/>
    <property type="match status" value="1"/>
</dbReference>
<evidence type="ECO:0000256" key="2">
    <source>
        <dbReference type="ARBA" id="ARBA00007317"/>
    </source>
</evidence>
<dbReference type="AlphaFoldDB" id="A0A1M7DNI6"/>
<evidence type="ECO:0000256" key="3">
    <source>
        <dbReference type="ARBA" id="ARBA00011484"/>
    </source>
</evidence>
<keyword evidence="11" id="KW-1185">Reference proteome</keyword>
<reference evidence="11" key="1">
    <citation type="submission" date="2016-11" db="EMBL/GenBank/DDBJ databases">
        <authorList>
            <person name="Varghese N."/>
            <person name="Submissions S."/>
        </authorList>
    </citation>
    <scope>NUCLEOTIDE SEQUENCE [LARGE SCALE GENOMIC DNA]</scope>
    <source>
        <strain evidence="11">DSM 29327</strain>
    </source>
</reference>